<gene>
    <name evidence="1" type="ordered locus">FBFL15_2902</name>
</gene>
<dbReference type="EMBL" id="FQ859183">
    <property type="protein sequence ID" value="CCB70853.1"/>
    <property type="molecule type" value="Genomic_DNA"/>
</dbReference>
<dbReference type="Proteomes" id="UP000009186">
    <property type="component" value="Chromosome"/>
</dbReference>
<protein>
    <submittedName>
        <fullName evidence="1">Uncharacterized protein</fullName>
    </submittedName>
</protein>
<dbReference type="KEGG" id="fbr:FBFL15_2902"/>
<evidence type="ECO:0000313" key="1">
    <source>
        <dbReference type="EMBL" id="CCB70853.1"/>
    </source>
</evidence>
<keyword evidence="2" id="KW-1185">Reference proteome</keyword>
<accession>G2Z0A7</accession>
<reference evidence="1 2" key="1">
    <citation type="journal article" date="2011" name="Appl. Environ. Microbiol.">
        <title>Complete genome sequence of the fish pathogen Flavobacterium branchiophilum.</title>
        <authorList>
            <consortium name="1:IP"/>
            <consortium name="Microbial Evolutionary Genomics,F-75015 Paris"/>
            <consortium name="France 2:CNRS"/>
            <consortium name="URA2171"/>
            <consortium name="F-75015 Paris,France 3:Unite de Virologie et Immunologie Mol."/>
            <consortium name="INRA,78352 Jouy en Josas Cedex"/>
            <consortium name="France. 4:Unite de Mathemathique"/>
            <consortium name="Informatique et Genome,INRA"/>
            <consortium name="78352 Jouy en Josas Cedex"/>
            <consortium name="France. 5:CEA/Genoscope"/>
            <consortium name="Evry"/>
            <consortium name="France"/>
            <person name="Touchon M."/>
            <person name="Barbier P."/>
            <person name="Bernardet J.F."/>
            <person name="Loux V."/>
            <person name="Vacherie B."/>
            <person name="Barbe V."/>
            <person name="Rocha E.P."/>
            <person name="Duchaud E."/>
        </authorList>
    </citation>
    <scope>NUCLEOTIDE SEQUENCE [LARGE SCALE GENOMIC DNA]</scope>
    <source>
        <strain evidence="1 2">FL-15</strain>
    </source>
</reference>
<sequence>MEHIKCDSCNIEFNPSILQMDEIKKAANSGIERFIVYCPKCHSLVFVHPLVLLGMKVEKPKEIEDSRIFCCPITSCIGFVEKDYDANIYGCSECGTEWKNLKKINEDIDKIVQKYEYRKEVYKRKGKTWESIDLEEIPKDYYNKVQKEK</sequence>
<dbReference type="eggNOG" id="ENOG5030ZE6">
    <property type="taxonomic scope" value="Bacteria"/>
</dbReference>
<dbReference type="AlphaFoldDB" id="G2Z0A7"/>
<name>G2Z0A7_FLABF</name>
<dbReference type="HOGENOM" id="CLU_1746931_0_0_10"/>
<dbReference type="RefSeq" id="WP_014085301.1">
    <property type="nucleotide sequence ID" value="NC_016001.1"/>
</dbReference>
<proteinExistence type="predicted"/>
<evidence type="ECO:0000313" key="2">
    <source>
        <dbReference type="Proteomes" id="UP000009186"/>
    </source>
</evidence>
<organism evidence="1 2">
    <name type="scientific">Flavobacterium branchiophilum (strain FL-15)</name>
    <dbReference type="NCBI Taxonomy" id="1034807"/>
    <lineage>
        <taxon>Bacteria</taxon>
        <taxon>Pseudomonadati</taxon>
        <taxon>Bacteroidota</taxon>
        <taxon>Flavobacteriia</taxon>
        <taxon>Flavobacteriales</taxon>
        <taxon>Flavobacteriaceae</taxon>
        <taxon>Flavobacterium</taxon>
    </lineage>
</organism>